<keyword evidence="1" id="KW-0547">Nucleotide-binding</keyword>
<dbReference type="InterPro" id="IPR027417">
    <property type="entry name" value="P-loop_NTPase"/>
</dbReference>
<dbReference type="KEGG" id="llu:AKJ09_03065"/>
<evidence type="ECO:0000259" key="3">
    <source>
        <dbReference type="SMART" id="SM01043"/>
    </source>
</evidence>
<dbReference type="Pfam" id="PF03704">
    <property type="entry name" value="BTAD"/>
    <property type="match status" value="1"/>
</dbReference>
<dbReference type="PATRIC" id="fig|1391654.3.peg.3101"/>
<gene>
    <name evidence="4" type="ORF">AKJ09_03065</name>
</gene>
<dbReference type="Gene3D" id="3.40.50.300">
    <property type="entry name" value="P-loop containing nucleotide triphosphate hydrolases"/>
    <property type="match status" value="1"/>
</dbReference>
<dbReference type="GO" id="GO:0005737">
    <property type="term" value="C:cytoplasm"/>
    <property type="evidence" value="ECO:0007669"/>
    <property type="project" value="TreeGrafter"/>
</dbReference>
<dbReference type="Gene3D" id="1.10.10.10">
    <property type="entry name" value="Winged helix-like DNA-binding domain superfamily/Winged helix DNA-binding domain"/>
    <property type="match status" value="1"/>
</dbReference>
<dbReference type="AlphaFoldDB" id="A0A0K1PSQ8"/>
<dbReference type="PANTHER" id="PTHR16305:SF28">
    <property type="entry name" value="GUANYLATE CYCLASE DOMAIN-CONTAINING PROTEIN"/>
    <property type="match status" value="1"/>
</dbReference>
<dbReference type="Proteomes" id="UP000064967">
    <property type="component" value="Chromosome"/>
</dbReference>
<organism evidence="4 5">
    <name type="scientific">Labilithrix luteola</name>
    <dbReference type="NCBI Taxonomy" id="1391654"/>
    <lineage>
        <taxon>Bacteria</taxon>
        <taxon>Pseudomonadati</taxon>
        <taxon>Myxococcota</taxon>
        <taxon>Polyangia</taxon>
        <taxon>Polyangiales</taxon>
        <taxon>Labilitrichaceae</taxon>
        <taxon>Labilithrix</taxon>
    </lineage>
</organism>
<dbReference type="GO" id="GO:0005524">
    <property type="term" value="F:ATP binding"/>
    <property type="evidence" value="ECO:0007669"/>
    <property type="project" value="UniProtKB-KW"/>
</dbReference>
<sequence length="1052" mass="113920">MLGGASVTGAEHVARLERKTAAMLALLVVDGETARSRVAGLLWPESKERTARNNLAQAIRRLHRAVGAPLVLGDEVLSLRSASSDVADLLLEAHEGPRSDAPREHRDLLAGYDFDDCSDFDGWLRTARATLLRSWSRTATGASERFEREGSFDDALGWAEAVVTADPVSEQAHLRVVRLWLARGDAPAAMRAYERCKKTLARELGMNPSEAMLEALKAIRAGRPTAAPHRKIAQDVPALVLHPRRIGRGKEWSKLERAFEAGRGVVVSGEPGVGKSRLLRDFCTSKGSLLVFEGRPGDSGIAYGTLARALRALVRTKKFAPSSLPAWASGELARVLPELAGTEGITASPDTDKLRLFEAVKEALLAASVRSLLVDDLQWVDRASSELASSLLHRSWYGELPIFAVVAHREGELRAEPQAYIERAVESDAVTRIVLAPLDESETRALLASLELPVIEGRSDAIAEASRGYPLYVLEIVRAIVEEASSGESAASSVPVTDRMKALFRRRLDRLSEGAVRLARVASLAGTELDVALAAHVLGSSPMDLSDAWSELERAQVLEANRFTHDVLAEAVRESIPAVVRTHVHALVAEHLARTNGDAARIADHFMHGGRPREAVPFLFRAAETARGLSCIADTLRFFDRAVEILEEAGDWSGASRALYERARSTLGAENELIAARMERAAKTPGDRSRAVLVRSTVELERGDREAAEASAILSSELALESNEVMVRAYALQVLFEARLRAGKLDDAERTIDVIDEVTRSMEDRWGYVGALYDRGEVATHRGQYRTAVGFYEEAIRELDRWGRIRVTRARGFAAIVFAKLALGDVEGAELAHANVDADAMDAGAIHTRSAHRLASARLAVAKRSFGAAAGLLDPFVEGAPARLLSEVKLLRAEIAWQGGSVDAAERDLAALARDAHVDAWVRVAAHVMRAWIGASRSKEPSAACVRFVEEHGGEPKRAELQCIRALTVEPAKAKPLLAAAESAAEKLDLEPLSVLVRAVRADLALREGRPDDARALASQASADVQRGVLSGPAAEVVRRVLAQTSRSARAQ</sequence>
<dbReference type="InterPro" id="IPR011990">
    <property type="entry name" value="TPR-like_helical_dom_sf"/>
</dbReference>
<dbReference type="STRING" id="1391654.AKJ09_03065"/>
<reference evidence="4 5" key="1">
    <citation type="submission" date="2015-08" db="EMBL/GenBank/DDBJ databases">
        <authorList>
            <person name="Babu N.S."/>
            <person name="Beckwith C.J."/>
            <person name="Beseler K.G."/>
            <person name="Brison A."/>
            <person name="Carone J.V."/>
            <person name="Caskin T.P."/>
            <person name="Diamond M."/>
            <person name="Durham M.E."/>
            <person name="Foxe J.M."/>
            <person name="Go M."/>
            <person name="Henderson B.A."/>
            <person name="Jones I.B."/>
            <person name="McGettigan J.A."/>
            <person name="Micheletti S.J."/>
            <person name="Nasrallah M.E."/>
            <person name="Ortiz D."/>
            <person name="Piller C.R."/>
            <person name="Privatt S.R."/>
            <person name="Schneider S.L."/>
            <person name="Sharp S."/>
            <person name="Smith T.C."/>
            <person name="Stanton J.D."/>
            <person name="Ullery H.E."/>
            <person name="Wilson R.J."/>
            <person name="Serrano M.G."/>
            <person name="Buck G."/>
            <person name="Lee V."/>
            <person name="Wang Y."/>
            <person name="Carvalho R."/>
            <person name="Voegtly L."/>
            <person name="Shi R."/>
            <person name="Duckworth R."/>
            <person name="Johnson A."/>
            <person name="Loviza R."/>
            <person name="Walstead R."/>
            <person name="Shah Z."/>
            <person name="Kiflezghi M."/>
            <person name="Wade K."/>
            <person name="Ball S.L."/>
            <person name="Bradley K.W."/>
            <person name="Asai D.J."/>
            <person name="Bowman C.A."/>
            <person name="Russell D.A."/>
            <person name="Pope W.H."/>
            <person name="Jacobs-Sera D."/>
            <person name="Hendrix R.W."/>
            <person name="Hatfull G.F."/>
        </authorList>
    </citation>
    <scope>NUCLEOTIDE SEQUENCE [LARGE SCALE GENOMIC DNA]</scope>
    <source>
        <strain evidence="4 5">DSM 27648</strain>
    </source>
</reference>
<dbReference type="SUPFAM" id="SSF48452">
    <property type="entry name" value="TPR-like"/>
    <property type="match status" value="2"/>
</dbReference>
<proteinExistence type="predicted"/>
<evidence type="ECO:0000313" key="5">
    <source>
        <dbReference type="Proteomes" id="UP000064967"/>
    </source>
</evidence>
<feature type="domain" description="Bacterial transcriptional activator" evidence="3">
    <location>
        <begin position="84"/>
        <end position="220"/>
    </location>
</feature>
<dbReference type="PANTHER" id="PTHR16305">
    <property type="entry name" value="TESTICULAR SOLUBLE ADENYLYL CYCLASE"/>
    <property type="match status" value="1"/>
</dbReference>
<name>A0A0K1PSQ8_9BACT</name>
<dbReference type="SUPFAM" id="SSF52540">
    <property type="entry name" value="P-loop containing nucleoside triphosphate hydrolases"/>
    <property type="match status" value="1"/>
</dbReference>
<dbReference type="InterPro" id="IPR005158">
    <property type="entry name" value="BTAD"/>
</dbReference>
<dbReference type="InterPro" id="IPR036388">
    <property type="entry name" value="WH-like_DNA-bd_sf"/>
</dbReference>
<dbReference type="InterPro" id="IPR041664">
    <property type="entry name" value="AAA_16"/>
</dbReference>
<evidence type="ECO:0000256" key="1">
    <source>
        <dbReference type="ARBA" id="ARBA00022741"/>
    </source>
</evidence>
<dbReference type="GO" id="GO:0004016">
    <property type="term" value="F:adenylate cyclase activity"/>
    <property type="evidence" value="ECO:0007669"/>
    <property type="project" value="TreeGrafter"/>
</dbReference>
<evidence type="ECO:0000256" key="2">
    <source>
        <dbReference type="ARBA" id="ARBA00022840"/>
    </source>
</evidence>
<dbReference type="SMART" id="SM01043">
    <property type="entry name" value="BTAD"/>
    <property type="match status" value="1"/>
</dbReference>
<accession>A0A0K1PSQ8</accession>
<keyword evidence="2" id="KW-0067">ATP-binding</keyword>
<dbReference type="Gene3D" id="1.25.40.10">
    <property type="entry name" value="Tetratricopeptide repeat domain"/>
    <property type="match status" value="2"/>
</dbReference>
<dbReference type="EMBL" id="CP012333">
    <property type="protein sequence ID" value="AKU96401.1"/>
    <property type="molecule type" value="Genomic_DNA"/>
</dbReference>
<protein>
    <submittedName>
        <fullName evidence="4">Transcriptional regulator, SARP family</fullName>
    </submittedName>
</protein>
<evidence type="ECO:0000313" key="4">
    <source>
        <dbReference type="EMBL" id="AKU96401.1"/>
    </source>
</evidence>
<keyword evidence="5" id="KW-1185">Reference proteome</keyword>
<dbReference type="Pfam" id="PF13191">
    <property type="entry name" value="AAA_16"/>
    <property type="match status" value="1"/>
</dbReference>